<dbReference type="RefSeq" id="WP_135276219.1">
    <property type="nucleotide sequence ID" value="NZ_PQVH01000001.1"/>
</dbReference>
<dbReference type="InterPro" id="IPR003607">
    <property type="entry name" value="HD/PDEase_dom"/>
</dbReference>
<dbReference type="Proteomes" id="UP000297706">
    <property type="component" value="Unassembled WGS sequence"/>
</dbReference>
<proteinExistence type="predicted"/>
<dbReference type="SUPFAM" id="SSF109604">
    <property type="entry name" value="HD-domain/PDEase-like"/>
    <property type="match status" value="2"/>
</dbReference>
<feature type="domain" description="HD-GYP" evidence="1">
    <location>
        <begin position="327"/>
        <end position="529"/>
    </location>
</feature>
<keyword evidence="2" id="KW-0378">Hydrolase</keyword>
<dbReference type="CDD" id="cd00077">
    <property type="entry name" value="HDc"/>
    <property type="match status" value="1"/>
</dbReference>
<dbReference type="SMART" id="SM00065">
    <property type="entry name" value="GAF"/>
    <property type="match status" value="1"/>
</dbReference>
<dbReference type="AlphaFoldDB" id="A0A4Y9VUZ9"/>
<reference evidence="2 3" key="1">
    <citation type="submission" date="2018-02" db="EMBL/GenBank/DDBJ databases">
        <title>A novel lanthanide dependent methylotroph, Methylotenera sp. La3113.</title>
        <authorList>
            <person name="Lv H."/>
            <person name="Tani A."/>
        </authorList>
    </citation>
    <scope>NUCLEOTIDE SEQUENCE [LARGE SCALE GENOMIC DNA]</scope>
    <source>
        <strain evidence="2 3">La3113</strain>
    </source>
</reference>
<dbReference type="EMBL" id="PQVH01000001">
    <property type="protein sequence ID" value="TFW73442.1"/>
    <property type="molecule type" value="Genomic_DNA"/>
</dbReference>
<evidence type="ECO:0000313" key="3">
    <source>
        <dbReference type="Proteomes" id="UP000297706"/>
    </source>
</evidence>
<dbReference type="SUPFAM" id="SSF55781">
    <property type="entry name" value="GAF domain-like"/>
    <property type="match status" value="1"/>
</dbReference>
<dbReference type="GO" id="GO:0008081">
    <property type="term" value="F:phosphoric diester hydrolase activity"/>
    <property type="evidence" value="ECO:0007669"/>
    <property type="project" value="UniProtKB-ARBA"/>
</dbReference>
<dbReference type="InterPro" id="IPR037522">
    <property type="entry name" value="HD_GYP_dom"/>
</dbReference>
<sequence length="545" mass="60937">MFEHQHPYLLAQLERLNAIGIALSAERDHQRLLEMILLGAQEITNADGGTLYTITQDQHLKFEMMRNKSLNMYLGGTTGKEIPFLPLPLYLADGSPNLTTVAAYATLQDQTVNIANVREVDSFDFSGTRKFDEKTGYHSESFLTIPMKDHESKVIGVLQLINAIDTDTGAIIPFSVANQTLVESLASQAAVAMTNHHLIDGLKGLFEAFIELIADAIDQKSPYTGGHCRRVPELTMMLTQALIDAKTGPFKDFTLNENELYELKVASWLHDCGKVTTPEAIMDKPTKLSSIFDRIQLVDQRFELLKQQAECAMLREQVAMLKAGGADQKTFNQQQSKLDAFKAYCDEASAFLRISNIGSESMTASDLQRIQEIAKLEMLDALGNKVPFLNEDETYNLSIKRGTLTAEERQVINNHIVVTISMLDSLPYPQSLARVPEYACGHHEHMDGSGYPKGLTRAQMSVPARVMGIADIFEALTSKDRPYKKAKTLSESLAILGRMKVDNHIDPELFDIFIREGIYLKYAQEFLEPEQIDHVDLTQIPGYLP</sequence>
<keyword evidence="3" id="KW-1185">Reference proteome</keyword>
<dbReference type="Pfam" id="PF13487">
    <property type="entry name" value="HD_5"/>
    <property type="match status" value="1"/>
</dbReference>
<dbReference type="Gene3D" id="3.30.450.40">
    <property type="match status" value="1"/>
</dbReference>
<accession>A0A4Y9VUZ9</accession>
<dbReference type="InterPro" id="IPR003018">
    <property type="entry name" value="GAF"/>
</dbReference>
<dbReference type="PANTHER" id="PTHR43155:SF2">
    <property type="entry name" value="CYCLIC DI-GMP PHOSPHODIESTERASE PA4108"/>
    <property type="match status" value="1"/>
</dbReference>
<name>A0A4Y9VUZ9_9PROT</name>
<dbReference type="Gene3D" id="1.10.3210.10">
    <property type="entry name" value="Hypothetical protein af1432"/>
    <property type="match status" value="2"/>
</dbReference>
<organism evidence="2 3">
    <name type="scientific">Methylotenera oryzisoli</name>
    <dbReference type="NCBI Taxonomy" id="2080758"/>
    <lineage>
        <taxon>Bacteria</taxon>
        <taxon>Pseudomonadati</taxon>
        <taxon>Pseudomonadota</taxon>
        <taxon>Betaproteobacteria</taxon>
        <taxon>Nitrosomonadales</taxon>
        <taxon>Methylophilaceae</taxon>
        <taxon>Methylotenera</taxon>
    </lineage>
</organism>
<comment type="caution">
    <text evidence="2">The sequence shown here is derived from an EMBL/GenBank/DDBJ whole genome shotgun (WGS) entry which is preliminary data.</text>
</comment>
<dbReference type="InterPro" id="IPR029016">
    <property type="entry name" value="GAF-like_dom_sf"/>
</dbReference>
<dbReference type="Pfam" id="PF01590">
    <property type="entry name" value="GAF"/>
    <property type="match status" value="1"/>
</dbReference>
<dbReference type="OrthoDB" id="9774747at2"/>
<dbReference type="PANTHER" id="PTHR43155">
    <property type="entry name" value="CYCLIC DI-GMP PHOSPHODIESTERASE PA4108-RELATED"/>
    <property type="match status" value="1"/>
</dbReference>
<gene>
    <name evidence="2" type="ORF">C3Y98_00740</name>
</gene>
<evidence type="ECO:0000313" key="2">
    <source>
        <dbReference type="EMBL" id="TFW73442.1"/>
    </source>
</evidence>
<evidence type="ECO:0000259" key="1">
    <source>
        <dbReference type="PROSITE" id="PS51832"/>
    </source>
</evidence>
<dbReference type="PROSITE" id="PS51832">
    <property type="entry name" value="HD_GYP"/>
    <property type="match status" value="1"/>
</dbReference>
<protein>
    <submittedName>
        <fullName evidence="2">Phosphohydrolase</fullName>
    </submittedName>
</protein>